<accession>A0AAV2GSU3</accession>
<dbReference type="Proteomes" id="UP001497516">
    <property type="component" value="Chromosome 9"/>
</dbReference>
<dbReference type="EMBL" id="OZ034822">
    <property type="protein sequence ID" value="CAL1413835.1"/>
    <property type="molecule type" value="Genomic_DNA"/>
</dbReference>
<evidence type="ECO:0000313" key="4">
    <source>
        <dbReference type="EMBL" id="CAL1413835.1"/>
    </source>
</evidence>
<evidence type="ECO:0000256" key="2">
    <source>
        <dbReference type="ARBA" id="ARBA00022737"/>
    </source>
</evidence>
<dbReference type="Pfam" id="PF01657">
    <property type="entry name" value="Stress-antifung"/>
    <property type="match status" value="1"/>
</dbReference>
<dbReference type="InterPro" id="IPR002902">
    <property type="entry name" value="GNK2"/>
</dbReference>
<evidence type="ECO:0000256" key="1">
    <source>
        <dbReference type="ARBA" id="ARBA00022729"/>
    </source>
</evidence>
<name>A0AAV2GSU3_9ROSI</name>
<dbReference type="AlphaFoldDB" id="A0AAV2GSU3"/>
<keyword evidence="5" id="KW-1185">Reference proteome</keyword>
<dbReference type="InterPro" id="IPR038408">
    <property type="entry name" value="GNK2_sf"/>
</dbReference>
<keyword evidence="1" id="KW-0732">Signal</keyword>
<keyword evidence="2" id="KW-0677">Repeat</keyword>
<proteinExistence type="predicted"/>
<reference evidence="4 5" key="1">
    <citation type="submission" date="2024-04" db="EMBL/GenBank/DDBJ databases">
        <authorList>
            <person name="Fracassetti M."/>
        </authorList>
    </citation>
    <scope>NUCLEOTIDE SEQUENCE [LARGE SCALE GENOMIC DNA]</scope>
</reference>
<organism evidence="4 5">
    <name type="scientific">Linum trigynum</name>
    <dbReference type="NCBI Taxonomy" id="586398"/>
    <lineage>
        <taxon>Eukaryota</taxon>
        <taxon>Viridiplantae</taxon>
        <taxon>Streptophyta</taxon>
        <taxon>Embryophyta</taxon>
        <taxon>Tracheophyta</taxon>
        <taxon>Spermatophyta</taxon>
        <taxon>Magnoliopsida</taxon>
        <taxon>eudicotyledons</taxon>
        <taxon>Gunneridae</taxon>
        <taxon>Pentapetalae</taxon>
        <taxon>rosids</taxon>
        <taxon>fabids</taxon>
        <taxon>Malpighiales</taxon>
        <taxon>Linaceae</taxon>
        <taxon>Linum</taxon>
    </lineage>
</organism>
<evidence type="ECO:0000259" key="3">
    <source>
        <dbReference type="PROSITE" id="PS51473"/>
    </source>
</evidence>
<dbReference type="Gene3D" id="3.30.430.20">
    <property type="entry name" value="Gnk2 domain, C-X8-C-X2-C motif"/>
    <property type="match status" value="1"/>
</dbReference>
<gene>
    <name evidence="4" type="ORF">LTRI10_LOCUS53036</name>
</gene>
<sequence>MVVGMAPAAVGYTSCGGVAPRNDSYPSNVEMVLSLLATATPTSSGMLYRAWYPDYKPGYPAGTASCYKYNAEACKTCLQNAHSELKQHCTVAHTTGAFFGANCNMEYWPIHDSN</sequence>
<feature type="domain" description="Gnk2-homologous" evidence="3">
    <location>
        <begin position="7"/>
        <end position="112"/>
    </location>
</feature>
<evidence type="ECO:0000313" key="5">
    <source>
        <dbReference type="Proteomes" id="UP001497516"/>
    </source>
</evidence>
<dbReference type="PROSITE" id="PS51473">
    <property type="entry name" value="GNK2"/>
    <property type="match status" value="1"/>
</dbReference>
<protein>
    <recommendedName>
        <fullName evidence="3">Gnk2-homologous domain-containing protein</fullName>
    </recommendedName>
</protein>